<organism evidence="8 9">
    <name type="scientific">Flavobacterium psychrophilum (strain ATCC 49511 / DSM 21280 / CIP 103535 / JIP02/86)</name>
    <dbReference type="NCBI Taxonomy" id="402612"/>
    <lineage>
        <taxon>Bacteria</taxon>
        <taxon>Pseudomonadati</taxon>
        <taxon>Bacteroidota</taxon>
        <taxon>Flavobacteriia</taxon>
        <taxon>Flavobacteriales</taxon>
        <taxon>Flavobacteriaceae</taxon>
        <taxon>Flavobacterium</taxon>
    </lineage>
</organism>
<gene>
    <name evidence="8" type="ordered locus">FP0487</name>
</gene>
<dbReference type="EMBL" id="AM398681">
    <property type="protein sequence ID" value="CAL42593.1"/>
    <property type="molecule type" value="Genomic_DNA"/>
</dbReference>
<keyword evidence="3 6" id="KW-0812">Transmembrane</keyword>
<dbReference type="PANTHER" id="PTHR37937:SF1">
    <property type="entry name" value="CONJUGATIVE TRANSFER: DNA TRANSPORT"/>
    <property type="match status" value="1"/>
</dbReference>
<keyword evidence="2" id="KW-1003">Cell membrane</keyword>
<feature type="transmembrane region" description="Helical" evidence="6">
    <location>
        <begin position="23"/>
        <end position="49"/>
    </location>
</feature>
<reference evidence="8 9" key="1">
    <citation type="journal article" date="2007" name="Nat. Biotechnol.">
        <title>Complete genome sequence of the fish pathogen Flavobacterium psychrophilum.</title>
        <authorList>
            <person name="Duchaud E."/>
            <person name="Boussaha M."/>
            <person name="Loux V."/>
            <person name="Bernardet J.F."/>
            <person name="Michel C."/>
            <person name="Kerouault B."/>
            <person name="Mondot S."/>
            <person name="Nicolas P."/>
            <person name="Bossy R."/>
            <person name="Caron C."/>
            <person name="Bessieres P."/>
            <person name="Gibrat J.F."/>
            <person name="Claverol S."/>
            <person name="Dumetz F."/>
            <person name="Le Henaff M."/>
            <person name="Benmansour A."/>
        </authorList>
    </citation>
    <scope>NUCLEOTIDE SEQUENCE [LARGE SCALE GENOMIC DNA]</scope>
    <source>
        <strain evidence="9">ATCC 49511 / DSM 21280 / CIP 103535 / JIP02/86</strain>
    </source>
</reference>
<comment type="subcellular location">
    <subcellularLocation>
        <location evidence="1">Cell membrane</location>
        <topology evidence="1">Multi-pass membrane protein</topology>
    </subcellularLocation>
</comment>
<feature type="transmembrane region" description="Helical" evidence="6">
    <location>
        <begin position="148"/>
        <end position="164"/>
    </location>
</feature>
<dbReference type="CDD" id="cd01127">
    <property type="entry name" value="TrwB_TraG_TraD_VirD4"/>
    <property type="match status" value="1"/>
</dbReference>
<evidence type="ECO:0000256" key="3">
    <source>
        <dbReference type="ARBA" id="ARBA00022692"/>
    </source>
</evidence>
<dbReference type="STRING" id="402612.FP0487"/>
<dbReference type="eggNOG" id="COG3505">
    <property type="taxonomic scope" value="Bacteria"/>
</dbReference>
<dbReference type="Gene3D" id="3.40.50.300">
    <property type="entry name" value="P-loop containing nucleotide triphosphate hydrolases"/>
    <property type="match status" value="1"/>
</dbReference>
<dbReference type="AlphaFoldDB" id="A6GWX0"/>
<dbReference type="Proteomes" id="UP000006394">
    <property type="component" value="Chromosome"/>
</dbReference>
<feature type="domain" description="Type IV secretion system coupling protein TraD DNA-binding" evidence="7">
    <location>
        <begin position="301"/>
        <end position="598"/>
    </location>
</feature>
<protein>
    <submittedName>
        <fullName evidence="8">Mobilization protein, TraG family</fullName>
    </submittedName>
</protein>
<evidence type="ECO:0000313" key="8">
    <source>
        <dbReference type="EMBL" id="CAL42593.1"/>
    </source>
</evidence>
<evidence type="ECO:0000313" key="9">
    <source>
        <dbReference type="Proteomes" id="UP000006394"/>
    </source>
</evidence>
<sequence length="645" mass="72611">MQGFGLNDITSPLQLVFKLIKMIFIYVTFISVILNETHLLFFGIANLFVDKYGFELQNSEANPSFISREYNNFLYHFCIIMEKMSAFESIVAVLLISSIIYISYFYCKSKKFPRVIVGTLINNTIFIFIFIILFSFIGNSFNAQKEEITFGLIIVIILYAAYLIKFKGKNKKSKIAIFDKGKNKNSEKENLDGFVFETKSGKVFLENPYRGIYIQGGAGSGKSASIFEPIITQCGEKQFTGMLYDFKSPELTNLVYLSYQNTNVKVKNVDFKQPLLSDRVNPIDPNYLGKSAIAMEYAQVILNNLLPESIKKPDFWISNAKMILAGVIWYLRKEHPKYCTLPHAISLILHSQIDVLIEKISQDYEAGGMVASLRESIERGAERTVAGMLSTLQNALSGLNSHDIFWILSANDVDLHLNNKENPTFLCLGNDSTLPTTYTPAISLIISVALRQMNQPHQQKSVVLLDEAPTIFIPNIEQIPATARSNKIATIFGVQDFAQLADKYGNEKAQVIISNLGNQFFGRITNGKTAEMVQNLFSKKDEIFISKNDGTGTSGQFVHLGSNTNAGTSEAVQERDRVKISDLVNLCQGEFYGIIAEGTPREFLKTQFLQAKIKGEYINTKIPVNAQIMEDNYMRIIEECKTIIE</sequence>
<accession>A6GWX0</accession>
<dbReference type="GO" id="GO:0005886">
    <property type="term" value="C:plasma membrane"/>
    <property type="evidence" value="ECO:0007669"/>
    <property type="project" value="UniProtKB-SubCell"/>
</dbReference>
<dbReference type="InterPro" id="IPR027417">
    <property type="entry name" value="P-loop_NTPase"/>
</dbReference>
<keyword evidence="5 6" id="KW-0472">Membrane</keyword>
<dbReference type="InterPro" id="IPR019476">
    <property type="entry name" value="T4SS_TraD_DNA-bd"/>
</dbReference>
<dbReference type="InterPro" id="IPR051539">
    <property type="entry name" value="T4SS-coupling_protein"/>
</dbReference>
<proteinExistence type="predicted"/>
<evidence type="ECO:0000256" key="2">
    <source>
        <dbReference type="ARBA" id="ARBA00022475"/>
    </source>
</evidence>
<name>A6GWX0_FLAPJ</name>
<keyword evidence="9" id="KW-1185">Reference proteome</keyword>
<feature type="transmembrane region" description="Helical" evidence="6">
    <location>
        <begin position="89"/>
        <end position="107"/>
    </location>
</feature>
<dbReference type="Pfam" id="PF10412">
    <property type="entry name" value="TrwB_AAD_bind"/>
    <property type="match status" value="1"/>
</dbReference>
<dbReference type="HOGENOM" id="CLU_422639_0_0_10"/>
<evidence type="ECO:0000259" key="7">
    <source>
        <dbReference type="Pfam" id="PF10412"/>
    </source>
</evidence>
<evidence type="ECO:0000256" key="1">
    <source>
        <dbReference type="ARBA" id="ARBA00004651"/>
    </source>
</evidence>
<keyword evidence="4 6" id="KW-1133">Transmembrane helix</keyword>
<dbReference type="PATRIC" id="fig|402612.5.peg.497"/>
<dbReference type="KEGG" id="fps:FP0487"/>
<dbReference type="SUPFAM" id="SSF52540">
    <property type="entry name" value="P-loop containing nucleoside triphosphate hydrolases"/>
    <property type="match status" value="1"/>
</dbReference>
<dbReference type="EnsemblBacteria" id="CAL42593">
    <property type="protein sequence ID" value="CAL42593"/>
    <property type="gene ID" value="FP0487"/>
</dbReference>
<evidence type="ECO:0000256" key="5">
    <source>
        <dbReference type="ARBA" id="ARBA00023136"/>
    </source>
</evidence>
<evidence type="ECO:0000256" key="4">
    <source>
        <dbReference type="ARBA" id="ARBA00022989"/>
    </source>
</evidence>
<feature type="transmembrane region" description="Helical" evidence="6">
    <location>
        <begin position="114"/>
        <end position="136"/>
    </location>
</feature>
<dbReference type="OrthoDB" id="102453at2"/>
<dbReference type="PANTHER" id="PTHR37937">
    <property type="entry name" value="CONJUGATIVE TRANSFER: DNA TRANSPORT"/>
    <property type="match status" value="1"/>
</dbReference>
<evidence type="ECO:0000256" key="6">
    <source>
        <dbReference type="SAM" id="Phobius"/>
    </source>
</evidence>